<gene>
    <name evidence="1" type="ORF">M378DRAFT_171902</name>
</gene>
<proteinExistence type="predicted"/>
<reference evidence="1 2" key="1">
    <citation type="submission" date="2014-04" db="EMBL/GenBank/DDBJ databases">
        <title>Evolutionary Origins and Diversification of the Mycorrhizal Mutualists.</title>
        <authorList>
            <consortium name="DOE Joint Genome Institute"/>
            <consortium name="Mycorrhizal Genomics Consortium"/>
            <person name="Kohler A."/>
            <person name="Kuo A."/>
            <person name="Nagy L.G."/>
            <person name="Floudas D."/>
            <person name="Copeland A."/>
            <person name="Barry K.W."/>
            <person name="Cichocki N."/>
            <person name="Veneault-Fourrey C."/>
            <person name="LaButti K."/>
            <person name="Lindquist E.A."/>
            <person name="Lipzen A."/>
            <person name="Lundell T."/>
            <person name="Morin E."/>
            <person name="Murat C."/>
            <person name="Riley R."/>
            <person name="Ohm R."/>
            <person name="Sun H."/>
            <person name="Tunlid A."/>
            <person name="Henrissat B."/>
            <person name="Grigoriev I.V."/>
            <person name="Hibbett D.S."/>
            <person name="Martin F."/>
        </authorList>
    </citation>
    <scope>NUCLEOTIDE SEQUENCE [LARGE SCALE GENOMIC DNA]</scope>
    <source>
        <strain evidence="1 2">Koide BX008</strain>
    </source>
</reference>
<evidence type="ECO:0000313" key="2">
    <source>
        <dbReference type="Proteomes" id="UP000054549"/>
    </source>
</evidence>
<name>A0A0C2W813_AMAMK</name>
<dbReference type="EMBL" id="KN818375">
    <property type="protein sequence ID" value="KIL57302.1"/>
    <property type="molecule type" value="Genomic_DNA"/>
</dbReference>
<sequence>MNIDKISTRLLRTSRNIYQAKCPTVFQQLIRETQPPMLHKIVLVRNCVDWKGIRGQWGQALDVIDELERLWQGPSGSFLCPMEILSRANHGRRISLRWQET</sequence>
<keyword evidence="2" id="KW-1185">Reference proteome</keyword>
<protein>
    <submittedName>
        <fullName evidence="1">Uncharacterized protein</fullName>
    </submittedName>
</protein>
<organism evidence="1 2">
    <name type="scientific">Amanita muscaria (strain Koide BX008)</name>
    <dbReference type="NCBI Taxonomy" id="946122"/>
    <lineage>
        <taxon>Eukaryota</taxon>
        <taxon>Fungi</taxon>
        <taxon>Dikarya</taxon>
        <taxon>Basidiomycota</taxon>
        <taxon>Agaricomycotina</taxon>
        <taxon>Agaricomycetes</taxon>
        <taxon>Agaricomycetidae</taxon>
        <taxon>Agaricales</taxon>
        <taxon>Pluteineae</taxon>
        <taxon>Amanitaceae</taxon>
        <taxon>Amanita</taxon>
    </lineage>
</organism>
<accession>A0A0C2W813</accession>
<dbReference type="InParanoid" id="A0A0C2W813"/>
<evidence type="ECO:0000313" key="1">
    <source>
        <dbReference type="EMBL" id="KIL57302.1"/>
    </source>
</evidence>
<dbReference type="HOGENOM" id="CLU_2290959_0_0_1"/>
<dbReference type="Proteomes" id="UP000054549">
    <property type="component" value="Unassembled WGS sequence"/>
</dbReference>
<dbReference type="AlphaFoldDB" id="A0A0C2W813"/>